<dbReference type="Proteomes" id="UP000663852">
    <property type="component" value="Unassembled WGS sequence"/>
</dbReference>
<dbReference type="EMBL" id="CAJNOJ010000205">
    <property type="protein sequence ID" value="CAF1288038.1"/>
    <property type="molecule type" value="Genomic_DNA"/>
</dbReference>
<comment type="caution">
    <text evidence="2">The sequence shown here is derived from an EMBL/GenBank/DDBJ whole genome shotgun (WGS) entry which is preliminary data.</text>
</comment>
<feature type="domain" description="Beta-lactamase-related" evidence="1">
    <location>
        <begin position="38"/>
        <end position="210"/>
    </location>
</feature>
<dbReference type="AlphaFoldDB" id="A0A815D2V5"/>
<evidence type="ECO:0000313" key="2">
    <source>
        <dbReference type="EMBL" id="CAF1288038.1"/>
    </source>
</evidence>
<dbReference type="InterPro" id="IPR050789">
    <property type="entry name" value="Diverse_Enzym_Activities"/>
</dbReference>
<dbReference type="PANTHER" id="PTHR43283">
    <property type="entry name" value="BETA-LACTAMASE-RELATED"/>
    <property type="match status" value="1"/>
</dbReference>
<evidence type="ECO:0000259" key="1">
    <source>
        <dbReference type="Pfam" id="PF00144"/>
    </source>
</evidence>
<protein>
    <recommendedName>
        <fullName evidence="1">Beta-lactamase-related domain-containing protein</fullName>
    </recommendedName>
</protein>
<reference evidence="2" key="1">
    <citation type="submission" date="2021-02" db="EMBL/GenBank/DDBJ databases">
        <authorList>
            <person name="Nowell W R."/>
        </authorList>
    </citation>
    <scope>NUCLEOTIDE SEQUENCE</scope>
</reference>
<dbReference type="Pfam" id="PF00144">
    <property type="entry name" value="Beta-lactamase"/>
    <property type="match status" value="1"/>
</dbReference>
<dbReference type="InterPro" id="IPR001466">
    <property type="entry name" value="Beta-lactam-related"/>
</dbReference>
<sequence length="309" mass="34675">MGNKISDEVYPVNVNRALVQEAVDMLFIEKDPTKLIRTRAVIVVYDGALIAERYGTGYSRSTKFLGWSMTKSIISALVGILVKDNKLNIDTPAPVPEWNNTDDPRHSITIKHLLQQNSGLDFVEDYYSNSDVTQMLFNTGDMAAFAASHALKHKPGTYCYYTSGNTNILSRIIRHTVGEQDYHSFPYRALFHKLGMNNMTMEVDASGFYNNEQILSEEWVKQSATLGGSNLHGEYGYQFWLNTGKENDPSTRRLPDVPTDMFFASGFDGQAVFIIPSKKLVVVRLGLTKTPDEEYGANNFLKTIIDAIS</sequence>
<dbReference type="SUPFAM" id="SSF56601">
    <property type="entry name" value="beta-lactamase/transpeptidase-like"/>
    <property type="match status" value="1"/>
</dbReference>
<proteinExistence type="predicted"/>
<dbReference type="PANTHER" id="PTHR43283:SF7">
    <property type="entry name" value="BETA-LACTAMASE-RELATED DOMAIN-CONTAINING PROTEIN"/>
    <property type="match status" value="1"/>
</dbReference>
<organism evidence="2 3">
    <name type="scientific">Adineta ricciae</name>
    <name type="common">Rotifer</name>
    <dbReference type="NCBI Taxonomy" id="249248"/>
    <lineage>
        <taxon>Eukaryota</taxon>
        <taxon>Metazoa</taxon>
        <taxon>Spiralia</taxon>
        <taxon>Gnathifera</taxon>
        <taxon>Rotifera</taxon>
        <taxon>Eurotatoria</taxon>
        <taxon>Bdelloidea</taxon>
        <taxon>Adinetida</taxon>
        <taxon>Adinetidae</taxon>
        <taxon>Adineta</taxon>
    </lineage>
</organism>
<name>A0A815D2V5_ADIRI</name>
<dbReference type="Gene3D" id="3.40.710.10">
    <property type="entry name" value="DD-peptidase/beta-lactamase superfamily"/>
    <property type="match status" value="1"/>
</dbReference>
<dbReference type="OrthoDB" id="10006886at2759"/>
<gene>
    <name evidence="2" type="ORF">EDS130_LOCUS29929</name>
</gene>
<accession>A0A815D2V5</accession>
<evidence type="ECO:0000313" key="3">
    <source>
        <dbReference type="Proteomes" id="UP000663852"/>
    </source>
</evidence>
<dbReference type="InterPro" id="IPR012338">
    <property type="entry name" value="Beta-lactam/transpept-like"/>
</dbReference>